<accession>A0A2U1K8P2</accession>
<dbReference type="OrthoDB" id="2135133at2759"/>
<comment type="similarity">
    <text evidence="3">Belongs to the TRAFAC class dynamin-like GTPase superfamily. GB1/RHD3 GTPase family.</text>
</comment>
<evidence type="ECO:0000313" key="7">
    <source>
        <dbReference type="Proteomes" id="UP000245207"/>
    </source>
</evidence>
<protein>
    <submittedName>
        <fullName evidence="6">Guanylate-binding family protein</fullName>
    </submittedName>
</protein>
<name>A0A2U1K8P2_ARTAN</name>
<keyword evidence="4" id="KW-0472">Membrane</keyword>
<dbReference type="InterPro" id="IPR015894">
    <property type="entry name" value="Guanylate-bd_N"/>
</dbReference>
<evidence type="ECO:0000256" key="2">
    <source>
        <dbReference type="ARBA" id="ARBA00023134"/>
    </source>
</evidence>
<feature type="transmembrane region" description="Helical" evidence="4">
    <location>
        <begin position="28"/>
        <end position="46"/>
    </location>
</feature>
<dbReference type="STRING" id="35608.A0A2U1K8P2"/>
<dbReference type="PROSITE" id="PS51715">
    <property type="entry name" value="G_GB1_RHD3"/>
    <property type="match status" value="1"/>
</dbReference>
<keyword evidence="7" id="KW-1185">Reference proteome</keyword>
<evidence type="ECO:0000259" key="5">
    <source>
        <dbReference type="PROSITE" id="PS51715"/>
    </source>
</evidence>
<dbReference type="GO" id="GO:0003924">
    <property type="term" value="F:GTPase activity"/>
    <property type="evidence" value="ECO:0007669"/>
    <property type="project" value="InterPro"/>
</dbReference>
<organism evidence="6 7">
    <name type="scientific">Artemisia annua</name>
    <name type="common">Sweet wormwood</name>
    <dbReference type="NCBI Taxonomy" id="35608"/>
    <lineage>
        <taxon>Eukaryota</taxon>
        <taxon>Viridiplantae</taxon>
        <taxon>Streptophyta</taxon>
        <taxon>Embryophyta</taxon>
        <taxon>Tracheophyta</taxon>
        <taxon>Spermatophyta</taxon>
        <taxon>Magnoliopsida</taxon>
        <taxon>eudicotyledons</taxon>
        <taxon>Gunneridae</taxon>
        <taxon>Pentapetalae</taxon>
        <taxon>asterids</taxon>
        <taxon>campanulids</taxon>
        <taxon>Asterales</taxon>
        <taxon>Asteraceae</taxon>
        <taxon>Asteroideae</taxon>
        <taxon>Anthemideae</taxon>
        <taxon>Artemisiinae</taxon>
        <taxon>Artemisia</taxon>
    </lineage>
</organism>
<keyword evidence="4" id="KW-0812">Transmembrane</keyword>
<feature type="domain" description="GB1/RHD3-type G" evidence="5">
    <location>
        <begin position="65"/>
        <end position="113"/>
    </location>
</feature>
<dbReference type="InterPro" id="IPR030386">
    <property type="entry name" value="G_GB1_RHD3_dom"/>
</dbReference>
<comment type="caution">
    <text evidence="6">The sequence shown here is derived from an EMBL/GenBank/DDBJ whole genome shotgun (WGS) entry which is preliminary data.</text>
</comment>
<reference evidence="6 7" key="1">
    <citation type="journal article" date="2018" name="Mol. Plant">
        <title>The genome of Artemisia annua provides insight into the evolution of Asteraceae family and artemisinin biosynthesis.</title>
        <authorList>
            <person name="Shen Q."/>
            <person name="Zhang L."/>
            <person name="Liao Z."/>
            <person name="Wang S."/>
            <person name="Yan T."/>
            <person name="Shi P."/>
            <person name="Liu M."/>
            <person name="Fu X."/>
            <person name="Pan Q."/>
            <person name="Wang Y."/>
            <person name="Lv Z."/>
            <person name="Lu X."/>
            <person name="Zhang F."/>
            <person name="Jiang W."/>
            <person name="Ma Y."/>
            <person name="Chen M."/>
            <person name="Hao X."/>
            <person name="Li L."/>
            <person name="Tang Y."/>
            <person name="Lv G."/>
            <person name="Zhou Y."/>
            <person name="Sun X."/>
            <person name="Brodelius P.E."/>
            <person name="Rose J.K.C."/>
            <person name="Tang K."/>
        </authorList>
    </citation>
    <scope>NUCLEOTIDE SEQUENCE [LARGE SCALE GENOMIC DNA]</scope>
    <source>
        <strain evidence="7">cv. Huhao1</strain>
        <tissue evidence="6">Leaf</tissue>
    </source>
</reference>
<proteinExistence type="inferred from homology"/>
<dbReference type="Gene3D" id="3.40.50.300">
    <property type="entry name" value="P-loop containing nucleotide triphosphate hydrolases"/>
    <property type="match status" value="1"/>
</dbReference>
<keyword evidence="4" id="KW-1133">Transmembrane helix</keyword>
<evidence type="ECO:0000313" key="6">
    <source>
        <dbReference type="EMBL" id="PWA13681.1"/>
    </source>
</evidence>
<evidence type="ECO:0000256" key="1">
    <source>
        <dbReference type="ARBA" id="ARBA00022741"/>
    </source>
</evidence>
<dbReference type="Pfam" id="PF02263">
    <property type="entry name" value="GBP"/>
    <property type="match status" value="1"/>
</dbReference>
<dbReference type="Proteomes" id="UP000245207">
    <property type="component" value="Unassembled WGS sequence"/>
</dbReference>
<dbReference type="EMBL" id="PKPP01035912">
    <property type="protein sequence ID" value="PWA13681.1"/>
    <property type="molecule type" value="Genomic_DNA"/>
</dbReference>
<dbReference type="InterPro" id="IPR027417">
    <property type="entry name" value="P-loop_NTPase"/>
</dbReference>
<keyword evidence="2" id="KW-0342">GTP-binding</keyword>
<feature type="transmembrane region" description="Helical" evidence="4">
    <location>
        <begin position="53"/>
        <end position="72"/>
    </location>
</feature>
<keyword evidence="1" id="KW-0547">Nucleotide-binding</keyword>
<evidence type="ECO:0000256" key="3">
    <source>
        <dbReference type="PROSITE-ProRule" id="PRU01052"/>
    </source>
</evidence>
<dbReference type="PANTHER" id="PTHR10751">
    <property type="entry name" value="GUANYLATE BINDING PROTEIN"/>
    <property type="match status" value="1"/>
</dbReference>
<dbReference type="GO" id="GO:0005525">
    <property type="term" value="F:GTP binding"/>
    <property type="evidence" value="ECO:0007669"/>
    <property type="project" value="UniProtKB-KW"/>
</dbReference>
<evidence type="ECO:0000256" key="4">
    <source>
        <dbReference type="SAM" id="Phobius"/>
    </source>
</evidence>
<dbReference type="AlphaFoldDB" id="A0A2U1K8P2"/>
<gene>
    <name evidence="6" type="ORF">CTI12_AA631510</name>
</gene>
<sequence>MTTTDASPARPIRLVYCDESGCSTNMKAIRWNAIFSIVYVVGFSLIMRNMDVFSCSFAMLGIAMLLGTSSGFQVASTHPPCTKGLWLWSTPLRRTALDGTGYNLLLIDSEGID</sequence>